<evidence type="ECO:0000313" key="2">
    <source>
        <dbReference type="Proteomes" id="UP000828390"/>
    </source>
</evidence>
<gene>
    <name evidence="1" type="ORF">DPMN_124355</name>
</gene>
<organism evidence="1 2">
    <name type="scientific">Dreissena polymorpha</name>
    <name type="common">Zebra mussel</name>
    <name type="synonym">Mytilus polymorpha</name>
    <dbReference type="NCBI Taxonomy" id="45954"/>
    <lineage>
        <taxon>Eukaryota</taxon>
        <taxon>Metazoa</taxon>
        <taxon>Spiralia</taxon>
        <taxon>Lophotrochozoa</taxon>
        <taxon>Mollusca</taxon>
        <taxon>Bivalvia</taxon>
        <taxon>Autobranchia</taxon>
        <taxon>Heteroconchia</taxon>
        <taxon>Euheterodonta</taxon>
        <taxon>Imparidentia</taxon>
        <taxon>Neoheterodontei</taxon>
        <taxon>Myida</taxon>
        <taxon>Dreissenoidea</taxon>
        <taxon>Dreissenidae</taxon>
        <taxon>Dreissena</taxon>
    </lineage>
</organism>
<dbReference type="EMBL" id="JAIWYP010000005">
    <property type="protein sequence ID" value="KAH3822571.1"/>
    <property type="molecule type" value="Genomic_DNA"/>
</dbReference>
<comment type="caution">
    <text evidence="1">The sequence shown here is derived from an EMBL/GenBank/DDBJ whole genome shotgun (WGS) entry which is preliminary data.</text>
</comment>
<evidence type="ECO:0000313" key="1">
    <source>
        <dbReference type="EMBL" id="KAH3822571.1"/>
    </source>
</evidence>
<dbReference type="Proteomes" id="UP000828390">
    <property type="component" value="Unassembled WGS sequence"/>
</dbReference>
<name>A0A9D4GS02_DREPO</name>
<keyword evidence="2" id="KW-1185">Reference proteome</keyword>
<proteinExistence type="predicted"/>
<reference evidence="1" key="1">
    <citation type="journal article" date="2019" name="bioRxiv">
        <title>The Genome of the Zebra Mussel, Dreissena polymorpha: A Resource for Invasive Species Research.</title>
        <authorList>
            <person name="McCartney M.A."/>
            <person name="Auch B."/>
            <person name="Kono T."/>
            <person name="Mallez S."/>
            <person name="Zhang Y."/>
            <person name="Obille A."/>
            <person name="Becker A."/>
            <person name="Abrahante J.E."/>
            <person name="Garbe J."/>
            <person name="Badalamenti J.P."/>
            <person name="Herman A."/>
            <person name="Mangelson H."/>
            <person name="Liachko I."/>
            <person name="Sullivan S."/>
            <person name="Sone E.D."/>
            <person name="Koren S."/>
            <person name="Silverstein K.A.T."/>
            <person name="Beckman K.B."/>
            <person name="Gohl D.M."/>
        </authorList>
    </citation>
    <scope>NUCLEOTIDE SEQUENCE</scope>
    <source>
        <strain evidence="1">Duluth1</strain>
        <tissue evidence="1">Whole animal</tissue>
    </source>
</reference>
<sequence length="140" mass="15505">MNEWRNTDQIISSHQLTQSGLLSAISRFYYTFFSNSPTLLQSLSLQNSLSTRDQLKSVLNVSLKLSIKHLFSSLTSDPLSLIPSSSESKQVTYIRSCCNPEATDALPLSSSRHLPGSTPVNALYASASCPAFSREVYRLR</sequence>
<dbReference type="AlphaFoldDB" id="A0A9D4GS02"/>
<protein>
    <submittedName>
        <fullName evidence="1">Uncharacterized protein</fullName>
    </submittedName>
</protein>
<accession>A0A9D4GS02</accession>
<reference evidence="1" key="2">
    <citation type="submission" date="2020-11" db="EMBL/GenBank/DDBJ databases">
        <authorList>
            <person name="McCartney M.A."/>
            <person name="Auch B."/>
            <person name="Kono T."/>
            <person name="Mallez S."/>
            <person name="Becker A."/>
            <person name="Gohl D.M."/>
            <person name="Silverstein K.A.T."/>
            <person name="Koren S."/>
            <person name="Bechman K.B."/>
            <person name="Herman A."/>
            <person name="Abrahante J.E."/>
            <person name="Garbe J."/>
        </authorList>
    </citation>
    <scope>NUCLEOTIDE SEQUENCE</scope>
    <source>
        <strain evidence="1">Duluth1</strain>
        <tissue evidence="1">Whole animal</tissue>
    </source>
</reference>